<evidence type="ECO:0000256" key="2">
    <source>
        <dbReference type="ARBA" id="ARBA00022475"/>
    </source>
</evidence>
<dbReference type="EMBL" id="AP022614">
    <property type="protein sequence ID" value="BBZ46754.1"/>
    <property type="molecule type" value="Genomic_DNA"/>
</dbReference>
<sequence>MTTKKFTPTMTRGPRLTPGEITITPPEDLGVDVPASGIQKALPYVMGVCMVGMIAIMIFTGTRALSPYMLMMPLMMIMMSMGMMAGGGGGGKKVPEINADRREYLRYLAGLRPRVTASAGAQVAFFGYHAPHPDDLLSIIGTPRQWSRPATADFYAATRIGTGDQPAVDRLIKPSVGGELAGPSAAPQPYLEPVANMWVVKFLRTHGLIHDCPKLLQLRTFPTIAVGGDPAGAAGLLRAMICHLAVYHPPDLLQMRVLTEDPDDPDWSWLKWLPHVAHPTDTDGAGFSRMISSRPDGLTDLAARGPHSPDSLPGGPYVVVLDLTGGKAGFPPDGRAGVTVITLGNHRGSNYRIRVADDGTADDRLPGQSFRLVTEHTDHMSPQQATRIARKLAGWSITGTIVDKRSVGVQKKVATEWHQLVNAQSVEEVTPARWRMYTDKDRDRLRIPFGHELKTGNVMYLDIKEGAEFGSGPHGMLIGTTGSGKSEFLRTLILSLVATHHPDQVNLLLTDFKGGSTFLGMEKLPHTAAVITNMAEEAELVSRMGEVLTGELDRRQSLLRQAGIKVGATGALSGVAEYEKYRERGAELAPLPTLFVVVDEFAELLSGHPDFINLFDRICRVGRSLRVHLLLATQSLQTGGARIDKLEPNLTYRIALRTTSSHESKMVIGTPEAQYITNKESGVGFLRVGMEDPVKFSTLYTGAPYVAPARAEIDADGNGAGPHAGPKKLRIRRFTAAPVLDESMTS</sequence>
<protein>
    <submittedName>
        <fullName evidence="10">Type VII secretion protein EccCa</fullName>
    </submittedName>
</protein>
<evidence type="ECO:0000256" key="8">
    <source>
        <dbReference type="SAM" id="MobiDB-lite"/>
    </source>
</evidence>
<dbReference type="OrthoDB" id="9807790at2"/>
<dbReference type="InterPro" id="IPR002543">
    <property type="entry name" value="FtsK_dom"/>
</dbReference>
<evidence type="ECO:0000313" key="11">
    <source>
        <dbReference type="Proteomes" id="UP000467105"/>
    </source>
</evidence>
<dbReference type="NCBIfam" id="TIGR03924">
    <property type="entry name" value="T7SS_EccC_a"/>
    <property type="match status" value="1"/>
</dbReference>
<dbReference type="PROSITE" id="PS50901">
    <property type="entry name" value="FTSK"/>
    <property type="match status" value="1"/>
</dbReference>
<dbReference type="AlphaFoldDB" id="A0A7I7Z0J9"/>
<keyword evidence="11" id="KW-1185">Reference proteome</keyword>
<proteinExistence type="predicted"/>
<dbReference type="GO" id="GO:0005524">
    <property type="term" value="F:ATP binding"/>
    <property type="evidence" value="ECO:0007669"/>
    <property type="project" value="UniProtKB-UniRule"/>
</dbReference>
<feature type="transmembrane region" description="Helical" evidence="9">
    <location>
        <begin position="41"/>
        <end position="61"/>
    </location>
</feature>
<keyword evidence="3 9" id="KW-0812">Transmembrane</keyword>
<evidence type="ECO:0000313" key="10">
    <source>
        <dbReference type="EMBL" id="BBZ46754.1"/>
    </source>
</evidence>
<dbReference type="InterPro" id="IPR023836">
    <property type="entry name" value="EccCa-like_Actinobacteria"/>
</dbReference>
<dbReference type="InterPro" id="IPR050206">
    <property type="entry name" value="FtsK/SpoIIIE/SftA"/>
</dbReference>
<keyword evidence="4" id="KW-0547">Nucleotide-binding</keyword>
<evidence type="ECO:0000256" key="3">
    <source>
        <dbReference type="ARBA" id="ARBA00022692"/>
    </source>
</evidence>
<gene>
    <name evidence="10" type="ORF">MPRM_40350</name>
</gene>
<dbReference type="PANTHER" id="PTHR22683:SF1">
    <property type="entry name" value="TYPE VII SECRETION SYSTEM PROTEIN ESSC"/>
    <property type="match status" value="1"/>
</dbReference>
<evidence type="ECO:0000256" key="7">
    <source>
        <dbReference type="ARBA" id="ARBA00023136"/>
    </source>
</evidence>
<dbReference type="SUPFAM" id="SSF52540">
    <property type="entry name" value="P-loop containing nucleoside triphosphate hydrolases"/>
    <property type="match status" value="1"/>
</dbReference>
<evidence type="ECO:0000256" key="1">
    <source>
        <dbReference type="ARBA" id="ARBA00004651"/>
    </source>
</evidence>
<evidence type="ECO:0000256" key="4">
    <source>
        <dbReference type="ARBA" id="ARBA00022741"/>
    </source>
</evidence>
<dbReference type="PANTHER" id="PTHR22683">
    <property type="entry name" value="SPORULATION PROTEIN RELATED"/>
    <property type="match status" value="1"/>
</dbReference>
<reference evidence="10 11" key="1">
    <citation type="journal article" date="2019" name="Emerg. Microbes Infect.">
        <title>Comprehensive subspecies identification of 175 nontuberculous mycobacteria species based on 7547 genomic profiles.</title>
        <authorList>
            <person name="Matsumoto Y."/>
            <person name="Kinjo T."/>
            <person name="Motooka D."/>
            <person name="Nabeya D."/>
            <person name="Jung N."/>
            <person name="Uechi K."/>
            <person name="Horii T."/>
            <person name="Iida T."/>
            <person name="Fujita J."/>
            <person name="Nakamura S."/>
        </authorList>
    </citation>
    <scope>NUCLEOTIDE SEQUENCE [LARGE SCALE GENOMIC DNA]</scope>
    <source>
        <strain evidence="10 11">JCM 14742</strain>
    </source>
</reference>
<keyword evidence="7 9" id="KW-0472">Membrane</keyword>
<feature type="compositionally biased region" description="Polar residues" evidence="8">
    <location>
        <begin position="1"/>
        <end position="10"/>
    </location>
</feature>
<dbReference type="CDD" id="cd01127">
    <property type="entry name" value="TrwB_TraG_TraD_VirD4"/>
    <property type="match status" value="1"/>
</dbReference>
<keyword evidence="6 9" id="KW-1133">Transmembrane helix</keyword>
<dbReference type="Proteomes" id="UP000467105">
    <property type="component" value="Chromosome"/>
</dbReference>
<organism evidence="10 11">
    <name type="scientific">Mycobacterium parmense</name>
    <dbReference type="NCBI Taxonomy" id="185642"/>
    <lineage>
        <taxon>Bacteria</taxon>
        <taxon>Bacillati</taxon>
        <taxon>Actinomycetota</taxon>
        <taxon>Actinomycetes</taxon>
        <taxon>Mycobacteriales</taxon>
        <taxon>Mycobacteriaceae</taxon>
        <taxon>Mycobacterium</taxon>
        <taxon>Mycobacterium simiae complex</taxon>
    </lineage>
</organism>
<comment type="subcellular location">
    <subcellularLocation>
        <location evidence="1">Cell membrane</location>
        <topology evidence="1">Multi-pass membrane protein</topology>
    </subcellularLocation>
</comment>
<dbReference type="GO" id="GO:0003677">
    <property type="term" value="F:DNA binding"/>
    <property type="evidence" value="ECO:0007669"/>
    <property type="project" value="InterPro"/>
</dbReference>
<dbReference type="InterPro" id="IPR027417">
    <property type="entry name" value="P-loop_NTPase"/>
</dbReference>
<feature type="region of interest" description="Disordered" evidence="8">
    <location>
        <begin position="1"/>
        <end position="24"/>
    </location>
</feature>
<dbReference type="Gene3D" id="3.40.50.300">
    <property type="entry name" value="P-loop containing nucleotide triphosphate hydrolases"/>
    <property type="match status" value="2"/>
</dbReference>
<dbReference type="RefSeq" id="WP_085270522.1">
    <property type="nucleotide sequence ID" value="NZ_AP022614.1"/>
</dbReference>
<evidence type="ECO:0000256" key="5">
    <source>
        <dbReference type="ARBA" id="ARBA00022840"/>
    </source>
</evidence>
<keyword evidence="2" id="KW-1003">Cell membrane</keyword>
<evidence type="ECO:0000256" key="6">
    <source>
        <dbReference type="ARBA" id="ARBA00022989"/>
    </source>
</evidence>
<keyword evidence="5" id="KW-0067">ATP-binding</keyword>
<dbReference type="Pfam" id="PF01580">
    <property type="entry name" value="FtsK_SpoIIIE"/>
    <property type="match status" value="1"/>
</dbReference>
<name>A0A7I7Z0J9_9MYCO</name>
<dbReference type="FunFam" id="3.40.50.300:FF:001572">
    <property type="entry name" value="ESX-1 secretion system protein eccCa1"/>
    <property type="match status" value="1"/>
</dbReference>
<evidence type="ECO:0000256" key="9">
    <source>
        <dbReference type="SAM" id="Phobius"/>
    </source>
</evidence>
<accession>A0A7I7Z0J9</accession>
<dbReference type="GO" id="GO:0005886">
    <property type="term" value="C:plasma membrane"/>
    <property type="evidence" value="ECO:0007669"/>
    <property type="project" value="UniProtKB-SubCell"/>
</dbReference>